<dbReference type="Pfam" id="PF01205">
    <property type="entry name" value="Impact_N"/>
    <property type="match status" value="1"/>
</dbReference>
<organism evidence="4 5">
    <name type="scientific">Nostocoides japonicum T1-X7</name>
    <dbReference type="NCBI Taxonomy" id="1194083"/>
    <lineage>
        <taxon>Bacteria</taxon>
        <taxon>Bacillati</taxon>
        <taxon>Actinomycetota</taxon>
        <taxon>Actinomycetes</taxon>
        <taxon>Micrococcales</taxon>
        <taxon>Intrasporangiaceae</taxon>
        <taxon>Nostocoides</taxon>
    </lineage>
</organism>
<proteinExistence type="inferred from homology"/>
<evidence type="ECO:0000313" key="4">
    <source>
        <dbReference type="EMBL" id="CCH78224.1"/>
    </source>
</evidence>
<dbReference type="InterPro" id="IPR023582">
    <property type="entry name" value="Impact"/>
</dbReference>
<dbReference type="AlphaFoldDB" id="A0A077M1X8"/>
<dbReference type="PANTHER" id="PTHR16301:SF20">
    <property type="entry name" value="IMPACT FAMILY MEMBER YIGZ"/>
    <property type="match status" value="1"/>
</dbReference>
<feature type="region of interest" description="Disordered" evidence="2">
    <location>
        <begin position="90"/>
        <end position="111"/>
    </location>
</feature>
<feature type="domain" description="Impact N-terminal" evidence="3">
    <location>
        <begin position="50"/>
        <end position="155"/>
    </location>
</feature>
<gene>
    <name evidence="4" type="ORF">BN12_2630004</name>
</gene>
<protein>
    <recommendedName>
        <fullName evidence="3">Impact N-terminal domain-containing protein</fullName>
    </recommendedName>
</protein>
<dbReference type="InterPro" id="IPR001498">
    <property type="entry name" value="Impact_N"/>
</dbReference>
<dbReference type="InterPro" id="IPR036956">
    <property type="entry name" value="Impact_N_sf"/>
</dbReference>
<dbReference type="PROSITE" id="PS00910">
    <property type="entry name" value="UPF0029"/>
    <property type="match status" value="1"/>
</dbReference>
<evidence type="ECO:0000256" key="2">
    <source>
        <dbReference type="SAM" id="MobiDB-lite"/>
    </source>
</evidence>
<comment type="caution">
    <text evidence="4">The sequence shown here is derived from an EMBL/GenBank/DDBJ whole genome shotgun (WGS) entry which is preliminary data.</text>
</comment>
<dbReference type="Gene3D" id="3.30.230.30">
    <property type="entry name" value="Impact, N-terminal domain"/>
    <property type="match status" value="1"/>
</dbReference>
<keyword evidence="5" id="KW-1185">Reference proteome</keyword>
<dbReference type="Proteomes" id="UP000035721">
    <property type="component" value="Unassembled WGS sequence"/>
</dbReference>
<dbReference type="STRING" id="1194083.BN12_2630004"/>
<evidence type="ECO:0000256" key="1">
    <source>
        <dbReference type="ARBA" id="ARBA00007665"/>
    </source>
</evidence>
<dbReference type="SUPFAM" id="SSF54211">
    <property type="entry name" value="Ribosomal protein S5 domain 2-like"/>
    <property type="match status" value="1"/>
</dbReference>
<dbReference type="EMBL" id="CAJB01000183">
    <property type="protein sequence ID" value="CCH78224.1"/>
    <property type="molecule type" value="Genomic_DNA"/>
</dbReference>
<sequence>MAGGGTRWGGAQAPIGWQSARVGAGLSGEMTGVSAYLVPARSAIAEIEVKRSRFRCTLERVETEEAARGVVDRVRREHWDARHHCSAFVLGPDAGTQRSSDDGEPSGTAGAPMLEVLRGREVSDVVAVVTRWFGGVLLGTGGLVRAYGDAVRAALDDAGLSRRRLVTEYAVRLPLADAGRVDGQLRARGIPVREVSYAEQPAAVIHAAEPVGESPTLAALVAELTGGSGLVEPTGTRWVDAS</sequence>
<dbReference type="PANTHER" id="PTHR16301">
    <property type="entry name" value="IMPACT-RELATED"/>
    <property type="match status" value="1"/>
</dbReference>
<accession>A0A077M1X8</accession>
<dbReference type="InterPro" id="IPR020569">
    <property type="entry name" value="UPF0029_Impact_CS"/>
</dbReference>
<evidence type="ECO:0000259" key="3">
    <source>
        <dbReference type="Pfam" id="PF01205"/>
    </source>
</evidence>
<name>A0A077M1X8_9MICO</name>
<dbReference type="GO" id="GO:0005737">
    <property type="term" value="C:cytoplasm"/>
    <property type="evidence" value="ECO:0007669"/>
    <property type="project" value="TreeGrafter"/>
</dbReference>
<evidence type="ECO:0000313" key="5">
    <source>
        <dbReference type="Proteomes" id="UP000035721"/>
    </source>
</evidence>
<comment type="similarity">
    <text evidence="1">Belongs to the IMPACT family.</text>
</comment>
<reference evidence="4 5" key="1">
    <citation type="journal article" date="2013" name="ISME J.">
        <title>A metabolic model for members of the genus Tetrasphaera involved in enhanced biological phosphorus removal.</title>
        <authorList>
            <person name="Kristiansen R."/>
            <person name="Nguyen H.T.T."/>
            <person name="Saunders A.M."/>
            <person name="Nielsen J.L."/>
            <person name="Wimmer R."/>
            <person name="Le V.Q."/>
            <person name="McIlroy S.J."/>
            <person name="Petrovski S."/>
            <person name="Seviour R.J."/>
            <person name="Calteau A."/>
            <person name="Nielsen K.L."/>
            <person name="Nielsen P.H."/>
        </authorList>
    </citation>
    <scope>NUCLEOTIDE SEQUENCE [LARGE SCALE GENOMIC DNA]</scope>
    <source>
        <strain evidence="4 5">T1-X7</strain>
    </source>
</reference>
<dbReference type="GO" id="GO:0006446">
    <property type="term" value="P:regulation of translational initiation"/>
    <property type="evidence" value="ECO:0007669"/>
    <property type="project" value="TreeGrafter"/>
</dbReference>
<dbReference type="InterPro" id="IPR020568">
    <property type="entry name" value="Ribosomal_Su5_D2-typ_SF"/>
</dbReference>